<dbReference type="GO" id="GO:0030154">
    <property type="term" value="P:cell differentiation"/>
    <property type="evidence" value="ECO:0007669"/>
    <property type="project" value="UniProtKB-KW"/>
</dbReference>
<proteinExistence type="inferred from homology"/>
<comment type="similarity">
    <text evidence="1">Belongs to the CLV3/ESR signal peptide family.</text>
</comment>
<feature type="region of interest" description="Disordered" evidence="4">
    <location>
        <begin position="49"/>
        <end position="73"/>
    </location>
</feature>
<dbReference type="InterPro" id="IPR039618">
    <property type="entry name" value="CLE9-13"/>
</dbReference>
<evidence type="ECO:0000256" key="5">
    <source>
        <dbReference type="SAM" id="SignalP"/>
    </source>
</evidence>
<dbReference type="AlphaFoldDB" id="A0A9E7G5S2"/>
<keyword evidence="2" id="KW-0217">Developmental protein</keyword>
<keyword evidence="3" id="KW-0221">Differentiation</keyword>
<evidence type="ECO:0000256" key="1">
    <source>
        <dbReference type="ARBA" id="ARBA00005416"/>
    </source>
</evidence>
<sequence>MKRSLLADLFLWLTLLPLLLLLHCGRSQHPSSDPRKILSTVADLSASPHARLHQNVSHRHGRDSPLAVDGGAIDPGCGVEKRLVPTGPNPLHN</sequence>
<evidence type="ECO:0000256" key="3">
    <source>
        <dbReference type="ARBA" id="ARBA00022782"/>
    </source>
</evidence>
<reference evidence="6" key="1">
    <citation type="submission" date="2022-05" db="EMBL/GenBank/DDBJ databases">
        <title>The Musa troglodytarum L. genome provides insights into the mechanism of non-climacteric behaviour and enrichment of carotenoids.</title>
        <authorList>
            <person name="Wang J."/>
        </authorList>
    </citation>
    <scope>NUCLEOTIDE SEQUENCE</scope>
    <source>
        <tissue evidence="6">Leaf</tissue>
    </source>
</reference>
<keyword evidence="7" id="KW-1185">Reference proteome</keyword>
<dbReference type="Proteomes" id="UP001055439">
    <property type="component" value="Chromosome 6"/>
</dbReference>
<evidence type="ECO:0000256" key="2">
    <source>
        <dbReference type="ARBA" id="ARBA00022473"/>
    </source>
</evidence>
<organism evidence="6 7">
    <name type="scientific">Musa troglodytarum</name>
    <name type="common">fe'i banana</name>
    <dbReference type="NCBI Taxonomy" id="320322"/>
    <lineage>
        <taxon>Eukaryota</taxon>
        <taxon>Viridiplantae</taxon>
        <taxon>Streptophyta</taxon>
        <taxon>Embryophyta</taxon>
        <taxon>Tracheophyta</taxon>
        <taxon>Spermatophyta</taxon>
        <taxon>Magnoliopsida</taxon>
        <taxon>Liliopsida</taxon>
        <taxon>Zingiberales</taxon>
        <taxon>Musaceae</taxon>
        <taxon>Musa</taxon>
    </lineage>
</organism>
<gene>
    <name evidence="6" type="ORF">MUK42_28465</name>
</gene>
<dbReference type="OrthoDB" id="753861at2759"/>
<dbReference type="EMBL" id="CP097508">
    <property type="protein sequence ID" value="URE08894.1"/>
    <property type="molecule type" value="Genomic_DNA"/>
</dbReference>
<feature type="chain" id="PRO_5038594269" evidence="5">
    <location>
        <begin position="28"/>
        <end position="93"/>
    </location>
</feature>
<evidence type="ECO:0000313" key="7">
    <source>
        <dbReference type="Proteomes" id="UP001055439"/>
    </source>
</evidence>
<feature type="signal peptide" evidence="5">
    <location>
        <begin position="1"/>
        <end position="27"/>
    </location>
</feature>
<feature type="compositionally biased region" description="Basic residues" evidence="4">
    <location>
        <begin position="50"/>
        <end position="61"/>
    </location>
</feature>
<dbReference type="PANTHER" id="PTHR34359">
    <property type="entry name" value="CLAVATA3/ESR (CLE)-RELATED PROTEIN 10"/>
    <property type="match status" value="1"/>
</dbReference>
<evidence type="ECO:0000313" key="6">
    <source>
        <dbReference type="EMBL" id="URE08894.1"/>
    </source>
</evidence>
<accession>A0A9E7G5S2</accession>
<dbReference type="PANTHER" id="PTHR34359:SF28">
    <property type="entry name" value="CLAVATA3_ESR (CLE)-RELATED PROTEIN 12"/>
    <property type="match status" value="1"/>
</dbReference>
<keyword evidence="5" id="KW-0732">Signal</keyword>
<protein>
    <submittedName>
        <fullName evidence="6">Uncharacterized protein</fullName>
    </submittedName>
</protein>
<name>A0A9E7G5S2_9LILI</name>
<evidence type="ECO:0000256" key="4">
    <source>
        <dbReference type="SAM" id="MobiDB-lite"/>
    </source>
</evidence>